<proteinExistence type="inferred from homology"/>
<sequence length="1216" mass="136384">MTENNSDKRVVSRAITSEMKESFIDYAMSVITDRALPDVRDGIKPVHRRILYAMNEIGLSATAKTKKSASVVGEVMGKYHPHGDSSIYEAMVKMAQDFSMRYPMIIGQGNFGCFTKDTKVRLADGRSLSFEELIKEDKKGKQNYTFTINGEGKITIAKIRAPRLTIKGAEIMKIIVDNGEEIECTLNHKFMTRNGEYVEAKDLKPEASLMPIYTRLSTLNDTSIPEMTDYEMILQPNGEWNFTHHLADEYNLSNNVYSKKDGKVRHHADFNKLNNSPENIKRMQWLDHWRLHSNLTASRHKNDPNYVAKLAKGRKEFWDNQENREANSQRLSDRNKKNWQDPEYREKMRTFLKAVNIQYIKDHPEKREELSKRATKTLKNLWQNPEYRSWMHEKIVKGNKNHTTNLTGKKKFDAICKSVLDSGYILSPSQYEKARHTLYPYGAATSWKTGLEKYYGGDVTRIKIEVVSNHKVKKVVFTKKHEDVYDLTIDGTHNFALAADVFVHNSIDGDGAAAMRYTESKMSRIAGEMVKDIDKDTVDFRPNYDGTKQEPVVLPAVVPNLLLNGTLGIAVGMATNIPPHNLSEVVDATIHLADNNDATTEDLLEFIKGPDFPTGGIIFNEKDIHHAYATGRGGVVVRGVAEIVDGKSGNQIIITEIPYRVNKAEGLIEKIADLVREKKIEGIRGLRDESTKDIRVVVDLKQGSQPQKVLNALYKHTQLEETFHFNLVALVDGVPQTLSLKTCLLEFLKHREVVVTRRSKFELARAEEREHILLGLKKALDHIEAIIKLIRASKTVEDARASLMKEFKFSELQANAILEMRLQKLAGLERQKVEDELKEVQAFIKEMKELLASPKKILKVVKDELIAIKEKYGDERRTRVIKGAVKMLSVEDLVPEEENALVLTAGGYIKRTNPDEYKRQKRGGVGVVDLDTKEEDFVTNFLTASTHADLLFFTDKGKAYQIKMYDIPEGKRATRGKSVMNFISLSDDEKVTSILAMPKNAKEIAGGSLVFVTKDGVTKKVAAKSFHDVRASGIIAIKLAAGDKLISVGLIEKGDDISIVTKEGQSIRFKDSAVREMGRAAGGVRAIKLSKPARPDGRSGGGDEVIGAHPIKKDWKDAHLLVISANGYGKRTKLSEYKVQGRGGSGILTSKVTAKTGKVIGSQVVNGEEEEVIAISKKSQVVRVDLKEVPILGRQTQGVRIMKLREGDSIASLICL</sequence>
<dbReference type="SMART" id="SM00306">
    <property type="entry name" value="HintN"/>
    <property type="match status" value="1"/>
</dbReference>
<dbReference type="GO" id="GO:0016539">
    <property type="term" value="P:intein-mediated protein splicing"/>
    <property type="evidence" value="ECO:0007669"/>
    <property type="project" value="InterPro"/>
</dbReference>
<evidence type="ECO:0000313" key="11">
    <source>
        <dbReference type="EMBL" id="OHA89879.1"/>
    </source>
</evidence>
<dbReference type="Pfam" id="PF00521">
    <property type="entry name" value="DNA_topoisoIV"/>
    <property type="match status" value="2"/>
</dbReference>
<protein>
    <recommendedName>
        <fullName evidence="3">DNA topoisomerase (ATP-hydrolyzing)</fullName>
        <ecNumber evidence="3">5.6.2.2</ecNumber>
    </recommendedName>
</protein>
<dbReference type="InterPro" id="IPR003587">
    <property type="entry name" value="Hint_dom_N"/>
</dbReference>
<dbReference type="InterPro" id="IPR002205">
    <property type="entry name" value="Topo_IIA_dom_A"/>
</dbReference>
<dbReference type="InterPro" id="IPR035516">
    <property type="entry name" value="Gyrase/topoIV_suA_C"/>
</dbReference>
<dbReference type="Pfam" id="PF14890">
    <property type="entry name" value="Intein_splicing"/>
    <property type="match status" value="1"/>
</dbReference>
<dbReference type="FunFam" id="3.30.1360.40:FF:000002">
    <property type="entry name" value="DNA gyrase subunit A"/>
    <property type="match status" value="1"/>
</dbReference>
<accession>A0A1G2SZ44</accession>
<name>A0A1G2SZ44_9BACT</name>
<evidence type="ECO:0000256" key="2">
    <source>
        <dbReference type="ARBA" id="ARBA00008263"/>
    </source>
</evidence>
<dbReference type="InterPro" id="IPR006142">
    <property type="entry name" value="INTEIN"/>
</dbReference>
<evidence type="ECO:0000256" key="6">
    <source>
        <dbReference type="ARBA" id="ARBA00023235"/>
    </source>
</evidence>
<dbReference type="NCBIfam" id="TIGR01443">
    <property type="entry name" value="intein_Cterm"/>
    <property type="match status" value="1"/>
</dbReference>
<dbReference type="EMBL" id="MHVG01000023">
    <property type="protein sequence ID" value="OHA89879.1"/>
    <property type="molecule type" value="Genomic_DNA"/>
</dbReference>
<dbReference type="InterPro" id="IPR013757">
    <property type="entry name" value="Topo_IIA_A_a_sf"/>
</dbReference>
<reference evidence="11 12" key="1">
    <citation type="journal article" date="2016" name="Nat. Commun.">
        <title>Thousands of microbial genomes shed light on interconnected biogeochemical processes in an aquifer system.</title>
        <authorList>
            <person name="Anantharaman K."/>
            <person name="Brown C.T."/>
            <person name="Hug L.A."/>
            <person name="Sharon I."/>
            <person name="Castelle C.J."/>
            <person name="Probst A.J."/>
            <person name="Thomas B.C."/>
            <person name="Singh A."/>
            <person name="Wilkins M.J."/>
            <person name="Karaoz U."/>
            <person name="Brodie E.L."/>
            <person name="Williams K.H."/>
            <person name="Hubbard S.S."/>
            <person name="Banfield J.F."/>
        </authorList>
    </citation>
    <scope>NUCLEOTIDE SEQUENCE [LARGE SCALE GENOMIC DNA]</scope>
</reference>
<evidence type="ECO:0000313" key="12">
    <source>
        <dbReference type="Proteomes" id="UP000178538"/>
    </source>
</evidence>
<dbReference type="SUPFAM" id="SSF51294">
    <property type="entry name" value="Hedgehog/intein (Hint) domain"/>
    <property type="match status" value="1"/>
</dbReference>
<comment type="subunit">
    <text evidence="7">Heterotetramer composed of ParC and ParE.</text>
</comment>
<gene>
    <name evidence="11" type="ORF">A2832_01940</name>
</gene>
<dbReference type="GO" id="GO:0003918">
    <property type="term" value="F:DNA topoisomerase type II (double strand cut, ATP-hydrolyzing) activity"/>
    <property type="evidence" value="ECO:0007669"/>
    <property type="project" value="UniProtKB-EC"/>
</dbReference>
<keyword evidence="5 8" id="KW-0238">DNA-binding</keyword>
<comment type="caution">
    <text evidence="8">Lacks conserved residue(s) required for the propagation of feature annotation.</text>
</comment>
<dbReference type="GO" id="GO:0006265">
    <property type="term" value="P:DNA topological change"/>
    <property type="evidence" value="ECO:0007669"/>
    <property type="project" value="InterPro"/>
</dbReference>
<dbReference type="InterPro" id="IPR050220">
    <property type="entry name" value="Type_II_DNA_Topoisomerases"/>
</dbReference>
<dbReference type="InterPro" id="IPR030934">
    <property type="entry name" value="Intein_C"/>
</dbReference>
<dbReference type="InterPro" id="IPR036844">
    <property type="entry name" value="Hint_dom_sf"/>
</dbReference>
<comment type="caution">
    <text evidence="11">The sequence shown here is derived from an EMBL/GenBank/DDBJ whole genome shotgun (WGS) entry which is preliminary data.</text>
</comment>
<dbReference type="Pfam" id="PF03989">
    <property type="entry name" value="DNA_gyraseA_C"/>
    <property type="match status" value="6"/>
</dbReference>
<dbReference type="PANTHER" id="PTHR43493:SF5">
    <property type="entry name" value="DNA GYRASE SUBUNIT A, CHLOROPLASTIC_MITOCHONDRIAL"/>
    <property type="match status" value="1"/>
</dbReference>
<evidence type="ECO:0000256" key="9">
    <source>
        <dbReference type="SAM" id="MobiDB-lite"/>
    </source>
</evidence>
<dbReference type="CDD" id="cd00081">
    <property type="entry name" value="Hint"/>
    <property type="match status" value="1"/>
</dbReference>
<feature type="region of interest" description="Disordered" evidence="9">
    <location>
        <begin position="318"/>
        <end position="342"/>
    </location>
</feature>
<dbReference type="PROSITE" id="PS50817">
    <property type="entry name" value="INTEIN_N_TER"/>
    <property type="match status" value="1"/>
</dbReference>
<dbReference type="SUPFAM" id="SSF56719">
    <property type="entry name" value="Type II DNA topoisomerase"/>
    <property type="match status" value="2"/>
</dbReference>
<evidence type="ECO:0000256" key="4">
    <source>
        <dbReference type="ARBA" id="ARBA00023029"/>
    </source>
</evidence>
<dbReference type="FunFam" id="1.10.268.10:FF:000001">
    <property type="entry name" value="DNA gyrase subunit A"/>
    <property type="match status" value="1"/>
</dbReference>
<evidence type="ECO:0000256" key="1">
    <source>
        <dbReference type="ARBA" id="ARBA00000185"/>
    </source>
</evidence>
<dbReference type="Proteomes" id="UP000178538">
    <property type="component" value="Unassembled WGS sequence"/>
</dbReference>
<dbReference type="STRING" id="1802737.A2832_01940"/>
<dbReference type="InterPro" id="IPR013758">
    <property type="entry name" value="Topo_IIA_A/C_ab"/>
</dbReference>
<dbReference type="FunFam" id="2.120.10.90:FF:000005">
    <property type="entry name" value="DNA topoisomerase 4 subunit A"/>
    <property type="match status" value="1"/>
</dbReference>
<dbReference type="PROSITE" id="PS52040">
    <property type="entry name" value="TOPO_IIA"/>
    <property type="match status" value="1"/>
</dbReference>
<dbReference type="AlphaFoldDB" id="A0A1G2SZ44"/>
<evidence type="ECO:0000259" key="10">
    <source>
        <dbReference type="PROSITE" id="PS52040"/>
    </source>
</evidence>
<dbReference type="GO" id="GO:0003677">
    <property type="term" value="F:DNA binding"/>
    <property type="evidence" value="ECO:0007669"/>
    <property type="project" value="UniProtKB-UniRule"/>
</dbReference>
<evidence type="ECO:0000256" key="3">
    <source>
        <dbReference type="ARBA" id="ARBA00012895"/>
    </source>
</evidence>
<dbReference type="SMART" id="SM00434">
    <property type="entry name" value="TOP4c"/>
    <property type="match status" value="1"/>
</dbReference>
<dbReference type="GO" id="GO:0005737">
    <property type="term" value="C:cytoplasm"/>
    <property type="evidence" value="ECO:0007669"/>
    <property type="project" value="TreeGrafter"/>
</dbReference>
<dbReference type="CDD" id="cd00187">
    <property type="entry name" value="TOP4c"/>
    <property type="match status" value="1"/>
</dbReference>
<dbReference type="InterPro" id="IPR013760">
    <property type="entry name" value="Topo_IIA-like_dom_sf"/>
</dbReference>
<dbReference type="GO" id="GO:0005524">
    <property type="term" value="F:ATP binding"/>
    <property type="evidence" value="ECO:0007669"/>
    <property type="project" value="InterPro"/>
</dbReference>
<dbReference type="Gene3D" id="3.30.1360.40">
    <property type="match status" value="1"/>
</dbReference>
<dbReference type="EC" id="5.6.2.2" evidence="3"/>
<dbReference type="InterPro" id="IPR006691">
    <property type="entry name" value="GyrA/parC_rep"/>
</dbReference>
<dbReference type="InterPro" id="IPR006141">
    <property type="entry name" value="Intein_N"/>
</dbReference>
<feature type="domain" description="Topo IIA-type catalytic" evidence="10">
    <location>
        <begin position="36"/>
        <end position="893"/>
    </location>
</feature>
<evidence type="ECO:0000256" key="8">
    <source>
        <dbReference type="PROSITE-ProRule" id="PRU01384"/>
    </source>
</evidence>
<dbReference type="NCBIfam" id="TIGR01445">
    <property type="entry name" value="intein_Nterm"/>
    <property type="match status" value="1"/>
</dbReference>
<evidence type="ECO:0000256" key="5">
    <source>
        <dbReference type="ARBA" id="ARBA00023125"/>
    </source>
</evidence>
<organism evidence="11 12">
    <name type="scientific">Candidatus Zambryskibacteria bacterium RIFCSPHIGHO2_01_FULL_44_22b</name>
    <dbReference type="NCBI Taxonomy" id="1802737"/>
    <lineage>
        <taxon>Bacteria</taxon>
        <taxon>Candidatus Zambryskiibacteriota</taxon>
    </lineage>
</organism>
<dbReference type="PRINTS" id="PR00379">
    <property type="entry name" value="INTEIN"/>
</dbReference>
<dbReference type="PROSITE" id="PS50818">
    <property type="entry name" value="INTEIN_C_TER"/>
    <property type="match status" value="1"/>
</dbReference>
<dbReference type="PANTHER" id="PTHR43493">
    <property type="entry name" value="DNA GYRASE/TOPOISOMERASE SUBUNIT A"/>
    <property type="match status" value="1"/>
</dbReference>
<evidence type="ECO:0000256" key="7">
    <source>
        <dbReference type="ARBA" id="ARBA00063644"/>
    </source>
</evidence>
<comment type="catalytic activity">
    <reaction evidence="1">
        <text>ATP-dependent breakage, passage and rejoining of double-stranded DNA.</text>
        <dbReference type="EC" id="5.6.2.2"/>
    </reaction>
</comment>
<dbReference type="SUPFAM" id="SSF101904">
    <property type="entry name" value="GyrA/ParC C-terminal domain-like"/>
    <property type="match status" value="1"/>
</dbReference>
<dbReference type="Gene3D" id="2.120.10.90">
    <property type="entry name" value="DNA gyrase/topoisomerase IV, subunit A, C-terminal"/>
    <property type="match status" value="1"/>
</dbReference>
<dbReference type="Gene3D" id="1.10.268.10">
    <property type="entry name" value="Topoisomerase, domain 3"/>
    <property type="match status" value="1"/>
</dbReference>
<dbReference type="GO" id="GO:0009330">
    <property type="term" value="C:DNA topoisomerase type II (double strand cut, ATP-hydrolyzing) complex"/>
    <property type="evidence" value="ECO:0007669"/>
    <property type="project" value="TreeGrafter"/>
</dbReference>
<dbReference type="Gene3D" id="3.90.199.10">
    <property type="entry name" value="Topoisomerase II, domain 5"/>
    <property type="match status" value="2"/>
</dbReference>
<comment type="similarity">
    <text evidence="2">Belongs to the type II topoisomerase GyrA/ParC subunit family.</text>
</comment>
<keyword evidence="4" id="KW-0799">Topoisomerase</keyword>
<keyword evidence="6" id="KW-0413">Isomerase</keyword>